<evidence type="ECO:0000259" key="1">
    <source>
        <dbReference type="PROSITE" id="PS50181"/>
    </source>
</evidence>
<name>A0A1Y2ILL2_TRAC3</name>
<dbReference type="Proteomes" id="UP000193067">
    <property type="component" value="Unassembled WGS sequence"/>
</dbReference>
<organism evidence="2 3">
    <name type="scientific">Trametes coccinea (strain BRFM310)</name>
    <name type="common">Pycnoporus coccineus</name>
    <dbReference type="NCBI Taxonomy" id="1353009"/>
    <lineage>
        <taxon>Eukaryota</taxon>
        <taxon>Fungi</taxon>
        <taxon>Dikarya</taxon>
        <taxon>Basidiomycota</taxon>
        <taxon>Agaricomycotina</taxon>
        <taxon>Agaricomycetes</taxon>
        <taxon>Polyporales</taxon>
        <taxon>Polyporaceae</taxon>
        <taxon>Trametes</taxon>
    </lineage>
</organism>
<sequence length="219" mass="25198">MSYPVEYANIHLQEPEGSCPRMFNAHCMHCNNDEDPLGALSDDSALIDIDAAAQYTPQALMRTRISQLEGHIYALKKRHNAFSLIYRRLPPEILRQVFAHIRPTRRRDIRIAHVSPKAWRSILLSTPSFWADLLSLVVPRSYIPEPSPWFSIFFQRSAVGPFALQLPYFSSRYATSSRLICIESLSSMSTYPLLRPGPFLTWWTVICHLFVAFQSTMRP</sequence>
<protein>
    <recommendedName>
        <fullName evidence="1">F-box domain-containing protein</fullName>
    </recommendedName>
</protein>
<dbReference type="PROSITE" id="PS50181">
    <property type="entry name" value="FBOX"/>
    <property type="match status" value="1"/>
</dbReference>
<evidence type="ECO:0000313" key="3">
    <source>
        <dbReference type="Proteomes" id="UP000193067"/>
    </source>
</evidence>
<proteinExistence type="predicted"/>
<dbReference type="EMBL" id="KZ084111">
    <property type="protein sequence ID" value="OSD01494.1"/>
    <property type="molecule type" value="Genomic_DNA"/>
</dbReference>
<reference evidence="2 3" key="1">
    <citation type="journal article" date="2015" name="Biotechnol. Biofuels">
        <title>Enhanced degradation of softwood versus hardwood by the white-rot fungus Pycnoporus coccineus.</title>
        <authorList>
            <person name="Couturier M."/>
            <person name="Navarro D."/>
            <person name="Chevret D."/>
            <person name="Henrissat B."/>
            <person name="Piumi F."/>
            <person name="Ruiz-Duenas F.J."/>
            <person name="Martinez A.T."/>
            <person name="Grigoriev I.V."/>
            <person name="Riley R."/>
            <person name="Lipzen A."/>
            <person name="Berrin J.G."/>
            <person name="Master E.R."/>
            <person name="Rosso M.N."/>
        </authorList>
    </citation>
    <scope>NUCLEOTIDE SEQUENCE [LARGE SCALE GENOMIC DNA]</scope>
    <source>
        <strain evidence="2 3">BRFM310</strain>
    </source>
</reference>
<gene>
    <name evidence="2" type="ORF">PYCCODRAFT_523291</name>
</gene>
<dbReference type="InterPro" id="IPR001810">
    <property type="entry name" value="F-box_dom"/>
</dbReference>
<dbReference type="STRING" id="1353009.A0A1Y2ILL2"/>
<accession>A0A1Y2ILL2</accession>
<dbReference type="AlphaFoldDB" id="A0A1Y2ILL2"/>
<feature type="domain" description="F-box" evidence="1">
    <location>
        <begin position="83"/>
        <end position="133"/>
    </location>
</feature>
<dbReference type="OrthoDB" id="2758415at2759"/>
<evidence type="ECO:0000313" key="2">
    <source>
        <dbReference type="EMBL" id="OSD01494.1"/>
    </source>
</evidence>
<dbReference type="Gene3D" id="1.20.1280.50">
    <property type="match status" value="1"/>
</dbReference>
<keyword evidence="3" id="KW-1185">Reference proteome</keyword>